<keyword evidence="2" id="KW-1185">Reference proteome</keyword>
<accession>A0A8X6N0U8</accession>
<gene>
    <name evidence="1" type="ORF">NPIL_179461</name>
</gene>
<dbReference type="InterPro" id="IPR036397">
    <property type="entry name" value="RNaseH_sf"/>
</dbReference>
<organism evidence="1 2">
    <name type="scientific">Nephila pilipes</name>
    <name type="common">Giant wood spider</name>
    <name type="synonym">Nephila maculata</name>
    <dbReference type="NCBI Taxonomy" id="299642"/>
    <lineage>
        <taxon>Eukaryota</taxon>
        <taxon>Metazoa</taxon>
        <taxon>Ecdysozoa</taxon>
        <taxon>Arthropoda</taxon>
        <taxon>Chelicerata</taxon>
        <taxon>Arachnida</taxon>
        <taxon>Araneae</taxon>
        <taxon>Araneomorphae</taxon>
        <taxon>Entelegynae</taxon>
        <taxon>Araneoidea</taxon>
        <taxon>Nephilidae</taxon>
        <taxon>Nephila</taxon>
    </lineage>
</organism>
<name>A0A8X6N0U8_NEPPI</name>
<dbReference type="Proteomes" id="UP000887013">
    <property type="component" value="Unassembled WGS sequence"/>
</dbReference>
<dbReference type="AlphaFoldDB" id="A0A8X6N0U8"/>
<comment type="caution">
    <text evidence="1">The sequence shown here is derived from an EMBL/GenBank/DDBJ whole genome shotgun (WGS) entry which is preliminary data.</text>
</comment>
<dbReference type="EMBL" id="BMAW01004275">
    <property type="protein sequence ID" value="GFS87923.1"/>
    <property type="molecule type" value="Genomic_DNA"/>
</dbReference>
<evidence type="ECO:0000313" key="1">
    <source>
        <dbReference type="EMBL" id="GFS87923.1"/>
    </source>
</evidence>
<proteinExistence type="predicted"/>
<reference evidence="1" key="1">
    <citation type="submission" date="2020-08" db="EMBL/GenBank/DDBJ databases">
        <title>Multicomponent nature underlies the extraordinary mechanical properties of spider dragline silk.</title>
        <authorList>
            <person name="Kono N."/>
            <person name="Nakamura H."/>
            <person name="Mori M."/>
            <person name="Yoshida Y."/>
            <person name="Ohtoshi R."/>
            <person name="Malay A.D."/>
            <person name="Moran D.A.P."/>
            <person name="Tomita M."/>
            <person name="Numata K."/>
            <person name="Arakawa K."/>
        </authorList>
    </citation>
    <scope>NUCLEOTIDE SEQUENCE</scope>
</reference>
<protein>
    <submittedName>
        <fullName evidence="1">Uncharacterized protein</fullName>
    </submittedName>
</protein>
<dbReference type="GO" id="GO:0003676">
    <property type="term" value="F:nucleic acid binding"/>
    <property type="evidence" value="ECO:0007669"/>
    <property type="project" value="InterPro"/>
</dbReference>
<sequence>MKVKEKHRVSPLRQCSSSLCQNLHRYLTTIGLKFLEHLPYSPDFAPCHFSLFQYVKMKLKKDTFFSSDENLQGLITTSVPYSIVKLGLISEDKEVN</sequence>
<evidence type="ECO:0000313" key="2">
    <source>
        <dbReference type="Proteomes" id="UP000887013"/>
    </source>
</evidence>
<dbReference type="Gene3D" id="3.30.420.10">
    <property type="entry name" value="Ribonuclease H-like superfamily/Ribonuclease H"/>
    <property type="match status" value="1"/>
</dbReference>